<name>A0ABQ3ICJ7_9BACT</name>
<protein>
    <submittedName>
        <fullName evidence="1">Uncharacterized protein</fullName>
    </submittedName>
</protein>
<dbReference type="EMBL" id="BNAG01000003">
    <property type="protein sequence ID" value="GHE69587.1"/>
    <property type="molecule type" value="Genomic_DNA"/>
</dbReference>
<accession>A0ABQ3ICJ7</accession>
<keyword evidence="2" id="KW-1185">Reference proteome</keyword>
<dbReference type="Proteomes" id="UP000658258">
    <property type="component" value="Unassembled WGS sequence"/>
</dbReference>
<sequence length="161" mass="18730">MVLGCHSQNKLSAELLEINFIGEFSSEHWIEIDGIRLIHQSNFERDSLMLAPFFPEIDQPLPTTIQHFRSYTNHEAVNERKIPKGRVAESFFTRMSLAYRLENGKRKRAYAFEGNVAEMSMGKLRFYRTDGRTMTIRTSKNYPALIKNLNNREPMATGERN</sequence>
<evidence type="ECO:0000313" key="1">
    <source>
        <dbReference type="EMBL" id="GHE69587.1"/>
    </source>
</evidence>
<proteinExistence type="predicted"/>
<comment type="caution">
    <text evidence="1">The sequence shown here is derived from an EMBL/GenBank/DDBJ whole genome shotgun (WGS) entry which is preliminary data.</text>
</comment>
<organism evidence="1 2">
    <name type="scientific">Roseivirga thermotolerans</name>
    <dbReference type="NCBI Taxonomy" id="1758176"/>
    <lineage>
        <taxon>Bacteria</taxon>
        <taxon>Pseudomonadati</taxon>
        <taxon>Bacteroidota</taxon>
        <taxon>Cytophagia</taxon>
        <taxon>Cytophagales</taxon>
        <taxon>Roseivirgaceae</taxon>
        <taxon>Roseivirga</taxon>
    </lineage>
</organism>
<reference evidence="2" key="1">
    <citation type="journal article" date="2019" name="Int. J. Syst. Evol. Microbiol.">
        <title>The Global Catalogue of Microorganisms (GCM) 10K type strain sequencing project: providing services to taxonomists for standard genome sequencing and annotation.</title>
        <authorList>
            <consortium name="The Broad Institute Genomics Platform"/>
            <consortium name="The Broad Institute Genome Sequencing Center for Infectious Disease"/>
            <person name="Wu L."/>
            <person name="Ma J."/>
        </authorList>
    </citation>
    <scope>NUCLEOTIDE SEQUENCE [LARGE SCALE GENOMIC DNA]</scope>
    <source>
        <strain evidence="2">CGMCC 1.15111</strain>
    </source>
</reference>
<evidence type="ECO:0000313" key="2">
    <source>
        <dbReference type="Proteomes" id="UP000658258"/>
    </source>
</evidence>
<gene>
    <name evidence="1" type="ORF">GCM10011340_27050</name>
</gene>